<protein>
    <submittedName>
        <fullName evidence="1">Uncharacterized protein</fullName>
    </submittedName>
</protein>
<organism evidence="1 2">
    <name type="scientific">Candidatus Buchananbacteria bacterium RIFCSPHIGHO2_01_FULL_39_8</name>
    <dbReference type="NCBI Taxonomy" id="1797533"/>
    <lineage>
        <taxon>Bacteria</taxon>
        <taxon>Candidatus Buchananiibacteriota</taxon>
    </lineage>
</organism>
<sequence>MAKNYQAIFFVLLILFLFLAVGCSKPFSGYRNNSQNTNESQSAVSNPQLEHEYEGSLKEILKPFWQQTQSSGLKEQILALSVPAKYLELHLDLVLAFDLIEQGQQEADQDKIEKGLTKINQLKDKYPWID</sequence>
<proteinExistence type="predicted"/>
<dbReference type="AlphaFoldDB" id="A0A1G1Y1D3"/>
<name>A0A1G1Y1D3_9BACT</name>
<dbReference type="STRING" id="1797533.A2731_01075"/>
<dbReference type="Proteomes" id="UP000176241">
    <property type="component" value="Unassembled WGS sequence"/>
</dbReference>
<dbReference type="PROSITE" id="PS51257">
    <property type="entry name" value="PROKAR_LIPOPROTEIN"/>
    <property type="match status" value="1"/>
</dbReference>
<evidence type="ECO:0000313" key="2">
    <source>
        <dbReference type="Proteomes" id="UP000176241"/>
    </source>
</evidence>
<dbReference type="EMBL" id="MHIC01000002">
    <property type="protein sequence ID" value="OGY46149.1"/>
    <property type="molecule type" value="Genomic_DNA"/>
</dbReference>
<comment type="caution">
    <text evidence="1">The sequence shown here is derived from an EMBL/GenBank/DDBJ whole genome shotgun (WGS) entry which is preliminary data.</text>
</comment>
<accession>A0A1G1Y1D3</accession>
<gene>
    <name evidence="1" type="ORF">A2731_01075</name>
</gene>
<reference evidence="1 2" key="1">
    <citation type="journal article" date="2016" name="Nat. Commun.">
        <title>Thousands of microbial genomes shed light on interconnected biogeochemical processes in an aquifer system.</title>
        <authorList>
            <person name="Anantharaman K."/>
            <person name="Brown C.T."/>
            <person name="Hug L.A."/>
            <person name="Sharon I."/>
            <person name="Castelle C.J."/>
            <person name="Probst A.J."/>
            <person name="Thomas B.C."/>
            <person name="Singh A."/>
            <person name="Wilkins M.J."/>
            <person name="Karaoz U."/>
            <person name="Brodie E.L."/>
            <person name="Williams K.H."/>
            <person name="Hubbard S.S."/>
            <person name="Banfield J.F."/>
        </authorList>
    </citation>
    <scope>NUCLEOTIDE SEQUENCE [LARGE SCALE GENOMIC DNA]</scope>
</reference>
<evidence type="ECO:0000313" key="1">
    <source>
        <dbReference type="EMBL" id="OGY46149.1"/>
    </source>
</evidence>